<reference evidence="4" key="1">
    <citation type="journal article" date="2016" name="Genome Announc.">
        <title>Draft genome sequences of fungus Aspergillus calidoustus.</title>
        <authorList>
            <person name="Horn F."/>
            <person name="Linde J."/>
            <person name="Mattern D.J."/>
            <person name="Walther G."/>
            <person name="Guthke R."/>
            <person name="Scherlach K."/>
            <person name="Martin K."/>
            <person name="Brakhage A.A."/>
            <person name="Petzke L."/>
            <person name="Valiante V."/>
        </authorList>
    </citation>
    <scope>NUCLEOTIDE SEQUENCE [LARGE SCALE GENOMIC DNA]</scope>
    <source>
        <strain evidence="4">SF006504</strain>
    </source>
</reference>
<accession>A0A0U5GVP7</accession>
<protein>
    <recommendedName>
        <fullName evidence="5">TRP C-terminal domain-containing protein</fullName>
    </recommendedName>
</protein>
<gene>
    <name evidence="3" type="ORF">ASPCAL07943</name>
</gene>
<dbReference type="PANTHER" id="PTHR31145">
    <property type="entry name" value="INTEGRAL MEMBRANE PROTEIN (AFU_ORTHOLOGUE AFUA_7G01610)"/>
    <property type="match status" value="1"/>
</dbReference>
<feature type="transmembrane region" description="Helical" evidence="2">
    <location>
        <begin position="33"/>
        <end position="49"/>
    </location>
</feature>
<dbReference type="GO" id="GO:0055085">
    <property type="term" value="P:transmembrane transport"/>
    <property type="evidence" value="ECO:0007669"/>
    <property type="project" value="TreeGrafter"/>
</dbReference>
<evidence type="ECO:0008006" key="5">
    <source>
        <dbReference type="Google" id="ProtNLM"/>
    </source>
</evidence>
<feature type="transmembrane region" description="Helical" evidence="2">
    <location>
        <begin position="313"/>
        <end position="333"/>
    </location>
</feature>
<dbReference type="OrthoDB" id="269822at2759"/>
<dbReference type="PANTHER" id="PTHR31145:SF8">
    <property type="entry name" value="INTEGRAL MEMBRANE PROTEIN (AFU_ORTHOLOGUE AFUA_2G17475)"/>
    <property type="match status" value="1"/>
</dbReference>
<proteinExistence type="predicted"/>
<evidence type="ECO:0000256" key="2">
    <source>
        <dbReference type="SAM" id="Phobius"/>
    </source>
</evidence>
<dbReference type="AlphaFoldDB" id="A0A0U5GVP7"/>
<organism evidence="3 4">
    <name type="scientific">Aspergillus calidoustus</name>
    <dbReference type="NCBI Taxonomy" id="454130"/>
    <lineage>
        <taxon>Eukaryota</taxon>
        <taxon>Fungi</taxon>
        <taxon>Dikarya</taxon>
        <taxon>Ascomycota</taxon>
        <taxon>Pezizomycotina</taxon>
        <taxon>Eurotiomycetes</taxon>
        <taxon>Eurotiomycetidae</taxon>
        <taxon>Eurotiales</taxon>
        <taxon>Aspergillaceae</taxon>
        <taxon>Aspergillus</taxon>
        <taxon>Aspergillus subgen. Nidulantes</taxon>
    </lineage>
</organism>
<feature type="region of interest" description="Disordered" evidence="1">
    <location>
        <begin position="372"/>
        <end position="408"/>
    </location>
</feature>
<keyword evidence="2" id="KW-0812">Transmembrane</keyword>
<dbReference type="GO" id="GO:0016020">
    <property type="term" value="C:membrane"/>
    <property type="evidence" value="ECO:0007669"/>
    <property type="project" value="TreeGrafter"/>
</dbReference>
<dbReference type="Proteomes" id="UP000054771">
    <property type="component" value="Unassembled WGS sequence"/>
</dbReference>
<feature type="transmembrane region" description="Helical" evidence="2">
    <location>
        <begin position="255"/>
        <end position="274"/>
    </location>
</feature>
<keyword evidence="2" id="KW-0472">Membrane</keyword>
<evidence type="ECO:0000313" key="4">
    <source>
        <dbReference type="Proteomes" id="UP000054771"/>
    </source>
</evidence>
<feature type="compositionally biased region" description="Polar residues" evidence="1">
    <location>
        <begin position="376"/>
        <end position="386"/>
    </location>
</feature>
<keyword evidence="4" id="KW-1185">Reference proteome</keyword>
<sequence>MASGLFINSTDGTELGCAGVRVTPDIGSSASGIIKYIPAAVLAMILIASSRRHFHTPRTGEFERIAAANVWRSTWKIVLDVTDYLQYFQFVFLAGALTVDYPGFYQPVMGQLPWASLLYWAGPVDHGFIYPGVEDGMYISNASYGLDYMARMVAHPQVPDIMINAHINLWCYVYHCDILACSQTTWPASAEHNSLRDRISCLGDQDIVAIPSEDSTQRPRQTSLKAWLLRFQHFLPLAVALLDGLVVGWLQDWGLVQLAKLNVFEMALLAYLVIQRRWNSFMSRSVWCTLIRVLTLTLSLAFAFPTPESTKQWLGYFTLCLHAAAVVFGYLLLSGLEMYRAARLRLQSILAPSEPDSAISLCSLPIRTHLTHHTESPTSRPTSAGTSYRAWNENRPGTAASNNNPPLDTKHYVTDFSAFYRAPRSRNQTPVSGASSTAYR</sequence>
<name>A0A0U5GVP7_ASPCI</name>
<evidence type="ECO:0000256" key="1">
    <source>
        <dbReference type="SAM" id="MobiDB-lite"/>
    </source>
</evidence>
<feature type="transmembrane region" description="Helical" evidence="2">
    <location>
        <begin position="286"/>
        <end position="307"/>
    </location>
</feature>
<dbReference type="STRING" id="454130.A0A0U5GVP7"/>
<dbReference type="InterPro" id="IPR040241">
    <property type="entry name" value="TRP_Flc/Pkd2-like"/>
</dbReference>
<evidence type="ECO:0000313" key="3">
    <source>
        <dbReference type="EMBL" id="CEN61283.1"/>
    </source>
</evidence>
<feature type="transmembrane region" description="Helical" evidence="2">
    <location>
        <begin position="227"/>
        <end position="249"/>
    </location>
</feature>
<dbReference type="EMBL" id="CDMC01000006">
    <property type="protein sequence ID" value="CEN61283.1"/>
    <property type="molecule type" value="Genomic_DNA"/>
</dbReference>
<keyword evidence="2" id="KW-1133">Transmembrane helix</keyword>